<sequence length="146" mass="15869">MIITQEKEGSESKEAELKEGNAGSASSAKSTACFRVEDTQEIITSRARGREPGSESHRLNYGPEARLKEDAYGNVQKTGAGTGAGARTGTSSVTGLRSRRQRPRGPRTNRPCRVGRAQLAPLYFNFWIKTSNRSYPSSICLVTTNS</sequence>
<evidence type="ECO:0000313" key="2">
    <source>
        <dbReference type="EMBL" id="GBP74192.1"/>
    </source>
</evidence>
<name>A0A4C1YHA4_EUMVA</name>
<dbReference type="Proteomes" id="UP000299102">
    <property type="component" value="Unassembled WGS sequence"/>
</dbReference>
<dbReference type="EMBL" id="BGZK01001198">
    <property type="protein sequence ID" value="GBP74192.1"/>
    <property type="molecule type" value="Genomic_DNA"/>
</dbReference>
<feature type="region of interest" description="Disordered" evidence="1">
    <location>
        <begin position="1"/>
        <end position="112"/>
    </location>
</feature>
<reference evidence="2 3" key="1">
    <citation type="journal article" date="2019" name="Commun. Biol.">
        <title>The bagworm genome reveals a unique fibroin gene that provides high tensile strength.</title>
        <authorList>
            <person name="Kono N."/>
            <person name="Nakamura H."/>
            <person name="Ohtoshi R."/>
            <person name="Tomita M."/>
            <person name="Numata K."/>
            <person name="Arakawa K."/>
        </authorList>
    </citation>
    <scope>NUCLEOTIDE SEQUENCE [LARGE SCALE GENOMIC DNA]</scope>
</reference>
<feature type="compositionally biased region" description="Basic residues" evidence="1">
    <location>
        <begin position="97"/>
        <end position="107"/>
    </location>
</feature>
<gene>
    <name evidence="2" type="ORF">EVAR_48242_1</name>
</gene>
<keyword evidence="3" id="KW-1185">Reference proteome</keyword>
<protein>
    <submittedName>
        <fullName evidence="2">Uncharacterized protein</fullName>
    </submittedName>
</protein>
<proteinExistence type="predicted"/>
<evidence type="ECO:0000256" key="1">
    <source>
        <dbReference type="SAM" id="MobiDB-lite"/>
    </source>
</evidence>
<dbReference type="AlphaFoldDB" id="A0A4C1YHA4"/>
<evidence type="ECO:0000313" key="3">
    <source>
        <dbReference type="Proteomes" id="UP000299102"/>
    </source>
</evidence>
<organism evidence="2 3">
    <name type="scientific">Eumeta variegata</name>
    <name type="common">Bagworm moth</name>
    <name type="synonym">Eumeta japonica</name>
    <dbReference type="NCBI Taxonomy" id="151549"/>
    <lineage>
        <taxon>Eukaryota</taxon>
        <taxon>Metazoa</taxon>
        <taxon>Ecdysozoa</taxon>
        <taxon>Arthropoda</taxon>
        <taxon>Hexapoda</taxon>
        <taxon>Insecta</taxon>
        <taxon>Pterygota</taxon>
        <taxon>Neoptera</taxon>
        <taxon>Endopterygota</taxon>
        <taxon>Lepidoptera</taxon>
        <taxon>Glossata</taxon>
        <taxon>Ditrysia</taxon>
        <taxon>Tineoidea</taxon>
        <taxon>Psychidae</taxon>
        <taxon>Oiketicinae</taxon>
        <taxon>Eumeta</taxon>
    </lineage>
</organism>
<feature type="compositionally biased region" description="Basic and acidic residues" evidence="1">
    <location>
        <begin position="1"/>
        <end position="19"/>
    </location>
</feature>
<accession>A0A4C1YHA4</accession>
<feature type="compositionally biased region" description="Basic and acidic residues" evidence="1">
    <location>
        <begin position="48"/>
        <end position="58"/>
    </location>
</feature>
<comment type="caution">
    <text evidence="2">The sequence shown here is derived from an EMBL/GenBank/DDBJ whole genome shotgun (WGS) entry which is preliminary data.</text>
</comment>